<dbReference type="InterPro" id="IPR057191">
    <property type="entry name" value="DUF7869"/>
</dbReference>
<evidence type="ECO:0000313" key="3">
    <source>
        <dbReference type="EMBL" id="KAK7108429.1"/>
    </source>
</evidence>
<dbReference type="AlphaFoldDB" id="A0AAN9BNS4"/>
<reference evidence="3 4" key="1">
    <citation type="submission" date="2024-02" db="EMBL/GenBank/DDBJ databases">
        <title>Chromosome-scale genome assembly of the rough periwinkle Littorina saxatilis.</title>
        <authorList>
            <person name="De Jode A."/>
            <person name="Faria R."/>
            <person name="Formenti G."/>
            <person name="Sims Y."/>
            <person name="Smith T.P."/>
            <person name="Tracey A."/>
            <person name="Wood J.M.D."/>
            <person name="Zagrodzka Z.B."/>
            <person name="Johannesson K."/>
            <person name="Butlin R.K."/>
            <person name="Leder E.H."/>
        </authorList>
    </citation>
    <scope>NUCLEOTIDE SEQUENCE [LARGE SCALE GENOMIC DNA]</scope>
    <source>
        <strain evidence="3">Snail1</strain>
        <tissue evidence="3">Muscle</tissue>
    </source>
</reference>
<name>A0AAN9BNS4_9CAEN</name>
<comment type="caution">
    <text evidence="3">The sequence shown here is derived from an EMBL/GenBank/DDBJ whole genome shotgun (WGS) entry which is preliminary data.</text>
</comment>
<accession>A0AAN9BNS4</accession>
<dbReference type="Proteomes" id="UP001374579">
    <property type="component" value="Unassembled WGS sequence"/>
</dbReference>
<dbReference type="Pfam" id="PF25273">
    <property type="entry name" value="DUF7869"/>
    <property type="match status" value="1"/>
</dbReference>
<dbReference type="PANTHER" id="PTHR10773:SF19">
    <property type="match status" value="1"/>
</dbReference>
<sequence length="758" mass="86643">MPKTADATSLSETAEASCTAVIDTGGDDIHCQIVGGNVHCEPYVSHTDFEDVSDQQPLYAAQSVSQDETDTMPILEDSLAAELLCRLLAEEDDMTQFGLSPMLEDTAAVESPVPGPSGTGNCTPLSVYPDAIDDIENDSDSSYKPSSDESDSDSSTEHSEDNESEASTICPANVSPEPACERNRSKRPRNKTSKKESWEAVKKKKLRMEGKAYTGSKTNVVTRKNQAEEKRCREQGPPCTSSFCLKSKYRHCQEILQEDRTALFQQFWSNMDWGQRKTYVASLVDFVPTKQQGKPGTRRRGTLTYHLRIRGDKIQVCKAMFQNTLDIGEWSVRNWVTTSHEVHGMLKSPSTRTQHPNTAAAKEDKVQTARNFLESLAKLPSHYCRKQSQKMYLETVIESRTKLNALFQQYCDDNGKQRVSRQVLIREMKDMNIAIHKPKKDECNVCCAYKYGNIPEHEYQVHIQRKDEARKEKTMDKRIAEENGDVQVLTMDLQVVLLAPRIYANANYFKTKLCCHNFTLYNMSDKEVACYFWNESEGEVKSNNFTSCIVDYLESTVDETTNTIIMYSDGCGYQNRNVTLGNALLHFAVRQGKVVIQKFLEKGHTWMEVDSVHSAIENKLRRRQIFWPAEYVEVITSARESQPYKVVQVDHTFFKDFSDLRYYQSIRPGTASGDPQVVDIRCLKYLPDGTVHYKLHYSDEWQPLPQRRRRAHGDPGVINQLYRARLPIKDTKWQHLQQLKEVLPADYHHYYDGLPHGR</sequence>
<keyword evidence="4" id="KW-1185">Reference proteome</keyword>
<dbReference type="EMBL" id="JBAMIC010000004">
    <property type="protein sequence ID" value="KAK7108429.1"/>
    <property type="molecule type" value="Genomic_DNA"/>
</dbReference>
<feature type="region of interest" description="Disordered" evidence="1">
    <location>
        <begin position="108"/>
        <end position="209"/>
    </location>
</feature>
<evidence type="ECO:0000256" key="1">
    <source>
        <dbReference type="SAM" id="MobiDB-lite"/>
    </source>
</evidence>
<proteinExistence type="predicted"/>
<protein>
    <recommendedName>
        <fullName evidence="2">DUF7869 domain-containing protein</fullName>
    </recommendedName>
</protein>
<gene>
    <name evidence="3" type="ORF">V1264_016171</name>
</gene>
<dbReference type="PANTHER" id="PTHR10773">
    <property type="entry name" value="DNA-DIRECTED RNA POLYMERASES I, II, AND III SUBUNIT RPABC2"/>
    <property type="match status" value="1"/>
</dbReference>
<evidence type="ECO:0000313" key="4">
    <source>
        <dbReference type="Proteomes" id="UP001374579"/>
    </source>
</evidence>
<organism evidence="3 4">
    <name type="scientific">Littorina saxatilis</name>
    <dbReference type="NCBI Taxonomy" id="31220"/>
    <lineage>
        <taxon>Eukaryota</taxon>
        <taxon>Metazoa</taxon>
        <taxon>Spiralia</taxon>
        <taxon>Lophotrochozoa</taxon>
        <taxon>Mollusca</taxon>
        <taxon>Gastropoda</taxon>
        <taxon>Caenogastropoda</taxon>
        <taxon>Littorinimorpha</taxon>
        <taxon>Littorinoidea</taxon>
        <taxon>Littorinidae</taxon>
        <taxon>Littorina</taxon>
    </lineage>
</organism>
<feature type="domain" description="DUF7869" evidence="2">
    <location>
        <begin position="528"/>
        <end position="644"/>
    </location>
</feature>
<evidence type="ECO:0000259" key="2">
    <source>
        <dbReference type="Pfam" id="PF25273"/>
    </source>
</evidence>